<comment type="caution">
    <text evidence="1">The sequence shown here is derived from an EMBL/GenBank/DDBJ whole genome shotgun (WGS) entry which is preliminary data.</text>
</comment>
<gene>
    <name evidence="1" type="ORF">S01H4_59821</name>
</gene>
<dbReference type="AlphaFoldDB" id="X1CUP2"/>
<organism evidence="1">
    <name type="scientific">marine sediment metagenome</name>
    <dbReference type="NCBI Taxonomy" id="412755"/>
    <lineage>
        <taxon>unclassified sequences</taxon>
        <taxon>metagenomes</taxon>
        <taxon>ecological metagenomes</taxon>
    </lineage>
</organism>
<reference evidence="1" key="1">
    <citation type="journal article" date="2014" name="Front. Microbiol.">
        <title>High frequency of phylogenetically diverse reductive dehalogenase-homologous genes in deep subseafloor sedimentary metagenomes.</title>
        <authorList>
            <person name="Kawai M."/>
            <person name="Futagami T."/>
            <person name="Toyoda A."/>
            <person name="Takaki Y."/>
            <person name="Nishi S."/>
            <person name="Hori S."/>
            <person name="Arai W."/>
            <person name="Tsubouchi T."/>
            <person name="Morono Y."/>
            <person name="Uchiyama I."/>
            <person name="Ito T."/>
            <person name="Fujiyama A."/>
            <person name="Inagaki F."/>
            <person name="Takami H."/>
        </authorList>
    </citation>
    <scope>NUCLEOTIDE SEQUENCE</scope>
    <source>
        <strain evidence="1">Expedition CK06-06</strain>
    </source>
</reference>
<evidence type="ECO:0000313" key="1">
    <source>
        <dbReference type="EMBL" id="GAH11492.1"/>
    </source>
</evidence>
<accession>X1CUP2</accession>
<proteinExistence type="predicted"/>
<sequence>MIDNIISQIKESEKKAKEIIVSSKKESALLL</sequence>
<name>X1CUP2_9ZZZZ</name>
<feature type="non-terminal residue" evidence="1">
    <location>
        <position position="31"/>
    </location>
</feature>
<protein>
    <submittedName>
        <fullName evidence="1">Uncharacterized protein</fullName>
    </submittedName>
</protein>
<dbReference type="EMBL" id="BART01035151">
    <property type="protein sequence ID" value="GAH11492.1"/>
    <property type="molecule type" value="Genomic_DNA"/>
</dbReference>